<dbReference type="CDD" id="cd18787">
    <property type="entry name" value="SF2_C_DEAD"/>
    <property type="match status" value="1"/>
</dbReference>
<evidence type="ECO:0000313" key="13">
    <source>
        <dbReference type="Proteomes" id="UP000694387"/>
    </source>
</evidence>
<evidence type="ECO:0000256" key="4">
    <source>
        <dbReference type="ARBA" id="ARBA00022806"/>
    </source>
</evidence>
<dbReference type="GO" id="GO:0016787">
    <property type="term" value="F:hydrolase activity"/>
    <property type="evidence" value="ECO:0007669"/>
    <property type="project" value="UniProtKB-KW"/>
</dbReference>
<dbReference type="InterPro" id="IPR001650">
    <property type="entry name" value="Helicase_C-like"/>
</dbReference>
<feature type="domain" description="Helicase C-terminal" evidence="10">
    <location>
        <begin position="316"/>
        <end position="461"/>
    </location>
</feature>
<dbReference type="SMART" id="SM00487">
    <property type="entry name" value="DEXDc"/>
    <property type="match status" value="1"/>
</dbReference>
<evidence type="ECO:0000256" key="5">
    <source>
        <dbReference type="ARBA" id="ARBA00022840"/>
    </source>
</evidence>
<feature type="domain" description="DEAD-box RNA helicase Q" evidence="11">
    <location>
        <begin position="102"/>
        <end position="130"/>
    </location>
</feature>
<feature type="domain" description="Helicase ATP-binding" evidence="9">
    <location>
        <begin position="133"/>
        <end position="298"/>
    </location>
</feature>
<feature type="compositionally biased region" description="Basic and acidic residues" evidence="8">
    <location>
        <begin position="1"/>
        <end position="22"/>
    </location>
</feature>
<keyword evidence="3 7" id="KW-0378">Hydrolase</keyword>
<protein>
    <recommendedName>
        <fullName evidence="1">RNA helicase</fullName>
        <ecNumber evidence="1">3.6.4.13</ecNumber>
    </recommendedName>
</protein>
<dbReference type="AlphaFoldDB" id="A0A9L0KAD5"/>
<dbReference type="SUPFAM" id="SSF52540">
    <property type="entry name" value="P-loop containing nucleoside triphosphate hydrolases"/>
    <property type="match status" value="1"/>
</dbReference>
<name>A0A9L0KAD5_EQUAS</name>
<dbReference type="PROSITE" id="PS51192">
    <property type="entry name" value="HELICASE_ATP_BIND_1"/>
    <property type="match status" value="1"/>
</dbReference>
<dbReference type="PROSITE" id="PS00039">
    <property type="entry name" value="DEAD_ATP_HELICASE"/>
    <property type="match status" value="1"/>
</dbReference>
<dbReference type="InterPro" id="IPR027417">
    <property type="entry name" value="P-loop_NTPase"/>
</dbReference>
<evidence type="ECO:0000259" key="10">
    <source>
        <dbReference type="PROSITE" id="PS51194"/>
    </source>
</evidence>
<reference evidence="12" key="2">
    <citation type="submission" date="2025-08" db="UniProtKB">
        <authorList>
            <consortium name="Ensembl"/>
        </authorList>
    </citation>
    <scope>IDENTIFICATION</scope>
</reference>
<feature type="region of interest" description="Disordered" evidence="8">
    <location>
        <begin position="1"/>
        <end position="36"/>
    </location>
</feature>
<dbReference type="Pfam" id="PF00270">
    <property type="entry name" value="DEAD"/>
    <property type="match status" value="1"/>
</dbReference>
<dbReference type="Pfam" id="PF00271">
    <property type="entry name" value="Helicase_C"/>
    <property type="match status" value="1"/>
</dbReference>
<dbReference type="Gene3D" id="3.40.50.300">
    <property type="entry name" value="P-loop containing nucleotide triphosphate hydrolases"/>
    <property type="match status" value="2"/>
</dbReference>
<evidence type="ECO:0000256" key="3">
    <source>
        <dbReference type="ARBA" id="ARBA00022801"/>
    </source>
</evidence>
<dbReference type="Ensembl" id="ENSEAST00005038805.1">
    <property type="protein sequence ID" value="ENSEASP00005059372.1"/>
    <property type="gene ID" value="ENSEASG00005034757.1"/>
</dbReference>
<evidence type="ECO:0000256" key="2">
    <source>
        <dbReference type="ARBA" id="ARBA00022741"/>
    </source>
</evidence>
<reference evidence="12 13" key="1">
    <citation type="journal article" date="2020" name="Nat. Commun.">
        <title>Donkey genomes provide new insights into domestication and selection for coat color.</title>
        <authorList>
            <person name="Wang"/>
            <person name="C."/>
            <person name="Li"/>
            <person name="H."/>
            <person name="Guo"/>
            <person name="Y."/>
            <person name="Huang"/>
            <person name="J."/>
            <person name="Sun"/>
            <person name="Y."/>
            <person name="Min"/>
            <person name="J."/>
            <person name="Wang"/>
            <person name="J."/>
            <person name="Fang"/>
            <person name="X."/>
            <person name="Zhao"/>
            <person name="Z."/>
            <person name="Wang"/>
            <person name="S."/>
            <person name="Zhang"/>
            <person name="Y."/>
            <person name="Liu"/>
            <person name="Q."/>
            <person name="Jiang"/>
            <person name="Q."/>
            <person name="Wang"/>
            <person name="X."/>
            <person name="Guo"/>
            <person name="Y."/>
            <person name="Yang"/>
            <person name="C."/>
            <person name="Wang"/>
            <person name="Y."/>
            <person name="Tian"/>
            <person name="F."/>
            <person name="Zhuang"/>
            <person name="G."/>
            <person name="Fan"/>
            <person name="Y."/>
            <person name="Gao"/>
            <person name="Q."/>
            <person name="Li"/>
            <person name="Y."/>
            <person name="Ju"/>
            <person name="Z."/>
            <person name="Li"/>
            <person name="J."/>
            <person name="Li"/>
            <person name="R."/>
            <person name="Hou"/>
            <person name="M."/>
            <person name="Yang"/>
            <person name="G."/>
            <person name="Liu"/>
            <person name="G."/>
            <person name="Liu"/>
            <person name="W."/>
            <person name="Guo"/>
            <person name="J."/>
            <person name="Pan"/>
            <person name="S."/>
            <person name="Fan"/>
            <person name="G."/>
            <person name="Zhang"/>
            <person name="W."/>
            <person name="Zhang"/>
            <person name="R."/>
            <person name="Yu"/>
            <person name="J."/>
            <person name="Zhang"/>
            <person name="X."/>
            <person name="Yin"/>
            <person name="Q."/>
            <person name="Ji"/>
            <person name="C."/>
            <person name="Jin"/>
            <person name="Y."/>
            <person name="Yue"/>
            <person name="G."/>
            <person name="Liu"/>
            <person name="M."/>
            <person name="Xu"/>
            <person name="J."/>
            <person name="Liu"/>
            <person name="S."/>
            <person name="Jordana"/>
            <person name="J."/>
            <person name="Noce"/>
            <person name="A."/>
            <person name="Amills"/>
            <person name="M."/>
            <person name="Wu"/>
            <person name="D.D."/>
            <person name="Li"/>
            <person name="S."/>
            <person name="Zhou"/>
            <person name="X. and Zhong"/>
            <person name="J."/>
        </authorList>
    </citation>
    <scope>NUCLEOTIDE SEQUENCE [LARGE SCALE GENOMIC DNA]</scope>
</reference>
<sequence>MAWAPEWRRAEPRDVRASRDGRGGTGGSGLSRYWEPRAFGSREPPLKWADLPPIKKNFYVESTATSSLSQVQVDAWRQENFNITCEDLKDGEKRPIPNPTCKFEDAFEHYPEVLKSIKKAGFQRPTPIQSQAWPIVLQGMDLIGVAQTGTGKTLSYLIPGFIHLDSQPISREERNGPGMLVLTPTRELYSYKGLKSVCVYGGGNRKEQIQHITKGVDIIIATPGRLNDLQMNKCVNLRSITYLVLDEADKMLDLGFEGQITKILLDVRPDRQTVMTSATSYLKEPMIVYVGTLDLVAVNTVKQDIIVTTEEEKRTLIQEFLRNLSPEDKAIIFVSRKLVADDLSSDLSIQGVPVQSLHGSREQFDREQALDDFRSGRVKILIATDLAARGLDVRDVTHVYNYDFPKNLEEYVHRVGRTGRAGKTGVSVTLMTQADWKIATELIKILERANQSVPEDLLKMAEQCKLQKGKKGLRQWSQKPSRKSQAVLLMSTLKSWTALLEESTYVKEAAFKTHKEALQTFFWQ</sequence>
<feature type="short sequence motif" description="Q motif" evidence="6">
    <location>
        <begin position="102"/>
        <end position="130"/>
    </location>
</feature>
<evidence type="ECO:0000256" key="1">
    <source>
        <dbReference type="ARBA" id="ARBA00012552"/>
    </source>
</evidence>
<comment type="similarity">
    <text evidence="7">Belongs to the DEAD box helicase family.</text>
</comment>
<dbReference type="InterPro" id="IPR014014">
    <property type="entry name" value="RNA_helicase_DEAD_Q_motif"/>
</dbReference>
<dbReference type="PROSITE" id="PS51194">
    <property type="entry name" value="HELICASE_CTER"/>
    <property type="match status" value="1"/>
</dbReference>
<evidence type="ECO:0000256" key="6">
    <source>
        <dbReference type="PROSITE-ProRule" id="PRU00552"/>
    </source>
</evidence>
<proteinExistence type="inferred from homology"/>
<dbReference type="PANTHER" id="PTHR47958">
    <property type="entry name" value="ATP-DEPENDENT RNA HELICASE DBP3"/>
    <property type="match status" value="1"/>
</dbReference>
<dbReference type="InterPro" id="IPR011545">
    <property type="entry name" value="DEAD/DEAH_box_helicase_dom"/>
</dbReference>
<dbReference type="FunFam" id="3.40.50.300:FF:000008">
    <property type="entry name" value="ATP-dependent RNA helicase RhlB"/>
    <property type="match status" value="1"/>
</dbReference>
<keyword evidence="13" id="KW-1185">Reference proteome</keyword>
<reference evidence="12" key="3">
    <citation type="submission" date="2025-09" db="UniProtKB">
        <authorList>
            <consortium name="Ensembl"/>
        </authorList>
    </citation>
    <scope>IDENTIFICATION</scope>
</reference>
<dbReference type="GO" id="GO:0005524">
    <property type="term" value="F:ATP binding"/>
    <property type="evidence" value="ECO:0007669"/>
    <property type="project" value="UniProtKB-KW"/>
</dbReference>
<dbReference type="GO" id="GO:0003676">
    <property type="term" value="F:nucleic acid binding"/>
    <property type="evidence" value="ECO:0007669"/>
    <property type="project" value="InterPro"/>
</dbReference>
<organism evidence="12 13">
    <name type="scientific">Equus asinus</name>
    <name type="common">Donkey</name>
    <name type="synonym">Equus africanus asinus</name>
    <dbReference type="NCBI Taxonomy" id="9793"/>
    <lineage>
        <taxon>Eukaryota</taxon>
        <taxon>Metazoa</taxon>
        <taxon>Chordata</taxon>
        <taxon>Craniata</taxon>
        <taxon>Vertebrata</taxon>
        <taxon>Euteleostomi</taxon>
        <taxon>Mammalia</taxon>
        <taxon>Eutheria</taxon>
        <taxon>Laurasiatheria</taxon>
        <taxon>Perissodactyla</taxon>
        <taxon>Equidae</taxon>
        <taxon>Equus</taxon>
    </lineage>
</organism>
<evidence type="ECO:0000256" key="7">
    <source>
        <dbReference type="RuleBase" id="RU000492"/>
    </source>
</evidence>
<dbReference type="InterPro" id="IPR000629">
    <property type="entry name" value="RNA-helicase_DEAD-box_CS"/>
</dbReference>
<evidence type="ECO:0000313" key="12">
    <source>
        <dbReference type="Ensembl" id="ENSEASP00005059372.1"/>
    </source>
</evidence>
<dbReference type="PROSITE" id="PS51195">
    <property type="entry name" value="Q_MOTIF"/>
    <property type="match status" value="1"/>
</dbReference>
<evidence type="ECO:0000256" key="8">
    <source>
        <dbReference type="SAM" id="MobiDB-lite"/>
    </source>
</evidence>
<dbReference type="EC" id="3.6.4.13" evidence="1"/>
<accession>A0A9L0KAD5</accession>
<dbReference type="InterPro" id="IPR014001">
    <property type="entry name" value="Helicase_ATP-bd"/>
</dbReference>
<dbReference type="GO" id="GO:0003724">
    <property type="term" value="F:RNA helicase activity"/>
    <property type="evidence" value="ECO:0007669"/>
    <property type="project" value="UniProtKB-EC"/>
</dbReference>
<evidence type="ECO:0000259" key="11">
    <source>
        <dbReference type="PROSITE" id="PS51195"/>
    </source>
</evidence>
<keyword evidence="5 7" id="KW-0067">ATP-binding</keyword>
<dbReference type="Proteomes" id="UP000694387">
    <property type="component" value="Chromosome X"/>
</dbReference>
<dbReference type="GeneTree" id="ENSGT00940000164183"/>
<keyword evidence="2 7" id="KW-0547">Nucleotide-binding</keyword>
<dbReference type="SMART" id="SM00490">
    <property type="entry name" value="HELICc"/>
    <property type="match status" value="1"/>
</dbReference>
<keyword evidence="4 7" id="KW-0347">Helicase</keyword>
<evidence type="ECO:0000259" key="9">
    <source>
        <dbReference type="PROSITE" id="PS51192"/>
    </source>
</evidence>